<dbReference type="InterPro" id="IPR050135">
    <property type="entry name" value="dGTPase-like"/>
</dbReference>
<dbReference type="GO" id="GO:0006203">
    <property type="term" value="P:dGTP catabolic process"/>
    <property type="evidence" value="ECO:0007669"/>
    <property type="project" value="TreeGrafter"/>
</dbReference>
<evidence type="ECO:0000313" key="2">
    <source>
        <dbReference type="EMBL" id="GFE66990.1"/>
    </source>
</evidence>
<gene>
    <name evidence="2" type="ORF">KIN_40640</name>
</gene>
<evidence type="ECO:0000313" key="3">
    <source>
        <dbReference type="Proteomes" id="UP000436822"/>
    </source>
</evidence>
<sequence>MSEIQLSASKLEERIVAAIVGAVEGPGASYLSALVSSQLDADRMDYLARDAHHAGLEIGFDTQRLLAKLEILRVREENLHPTERELRDRAIKSDEGTFLQLGIAASGFGSFEQMLIGRTFLYDRLYHHHKVRAAEAMAQRLMLVAERDRGKRFTFKEIFLGVGDETMLRIFSREVQHAELETKSEAAASLAARILERDLLHRAYAFRGRFIATPNGYDAKEMTATQNESWLRVVKTLETLESRYALGNEIYDLASNFCEVLSAASPHDRELSRIKAALAEVGPEHVIVDLPESKTEGIRLLARYPNGALRVPEFSFNPQKWAEAYDLQKRTGYVFCPKSVAPIIGMAAKTVFLKKFGVVMAQEADGYIKADPAPDDWTAPVIGAGIIDQRAADLLKAKRHSLMPVREEDLGVPDDWLKTDPDLATKLSLQIQDCLHGGLTSEDMEAFRKVMSGLFSFADEWFMGDYVTSDLASERELQTRMARSLRSSKISLDEGTEVSGGELDLFAEDAILIENKFSSKPKKTIGDAAGVQGRRYAISLSSQVVVVVAGSKAAAGAFPDKANCVSVCRVAGNDLNRVEIRFDLPFGAVPPSGEKAPKR</sequence>
<feature type="domain" description="HD-associated" evidence="1">
    <location>
        <begin position="101"/>
        <end position="206"/>
    </location>
</feature>
<organism evidence="2 3">
    <name type="scientific">Litoreibacter roseus</name>
    <dbReference type="NCBI Taxonomy" id="2601869"/>
    <lineage>
        <taxon>Bacteria</taxon>
        <taxon>Pseudomonadati</taxon>
        <taxon>Pseudomonadota</taxon>
        <taxon>Alphaproteobacteria</taxon>
        <taxon>Rhodobacterales</taxon>
        <taxon>Roseobacteraceae</taxon>
        <taxon>Litoreibacter</taxon>
    </lineage>
</organism>
<dbReference type="PANTHER" id="PTHR11373:SF4">
    <property type="entry name" value="DEOXYNUCLEOSIDE TRIPHOSPHATE TRIPHOSPHOHYDROLASE SAMHD1"/>
    <property type="match status" value="1"/>
</dbReference>
<keyword evidence="3" id="KW-1185">Reference proteome</keyword>
<dbReference type="Proteomes" id="UP000436822">
    <property type="component" value="Unassembled WGS sequence"/>
</dbReference>
<dbReference type="PANTHER" id="PTHR11373">
    <property type="entry name" value="DEOXYNUCLEOSIDE TRIPHOSPHATE TRIPHOSPHOHYDROLASE"/>
    <property type="match status" value="1"/>
</dbReference>
<accession>A0A6N6JM89</accession>
<dbReference type="Pfam" id="PF19276">
    <property type="entry name" value="HD_assoc_2"/>
    <property type="match status" value="1"/>
</dbReference>
<dbReference type="InterPro" id="IPR045509">
    <property type="entry name" value="HD_assoc_2"/>
</dbReference>
<comment type="caution">
    <text evidence="2">The sequence shown here is derived from an EMBL/GenBank/DDBJ whole genome shotgun (WGS) entry which is preliminary data.</text>
</comment>
<dbReference type="GO" id="GO:0008832">
    <property type="term" value="F:dGTPase activity"/>
    <property type="evidence" value="ECO:0007669"/>
    <property type="project" value="TreeGrafter"/>
</dbReference>
<dbReference type="AlphaFoldDB" id="A0A6N6JM89"/>
<evidence type="ECO:0000259" key="1">
    <source>
        <dbReference type="Pfam" id="PF19276"/>
    </source>
</evidence>
<reference evidence="2 3" key="1">
    <citation type="submission" date="2019-12" db="EMBL/GenBank/DDBJ databases">
        <title>Litoreibacter badius sp. nov., a novel bacteriochlorophyll a-containing bacterium in the genus Litoreibacter.</title>
        <authorList>
            <person name="Kanamuro M."/>
            <person name="Takabe Y."/>
            <person name="Mori K."/>
            <person name="Takaichi S."/>
            <person name="Hanada S."/>
        </authorList>
    </citation>
    <scope>NUCLEOTIDE SEQUENCE [LARGE SCALE GENOMIC DNA]</scope>
    <source>
        <strain evidence="2 3">K6</strain>
    </source>
</reference>
<dbReference type="SUPFAM" id="SSF109604">
    <property type="entry name" value="HD-domain/PDEase-like"/>
    <property type="match status" value="1"/>
</dbReference>
<dbReference type="EMBL" id="BLJE01000007">
    <property type="protein sequence ID" value="GFE66990.1"/>
    <property type="molecule type" value="Genomic_DNA"/>
</dbReference>
<protein>
    <recommendedName>
        <fullName evidence="1">HD-associated domain-containing protein</fullName>
    </recommendedName>
</protein>
<name>A0A6N6JM89_9RHOB</name>
<dbReference type="Gene3D" id="1.10.3210.10">
    <property type="entry name" value="Hypothetical protein af1432"/>
    <property type="match status" value="1"/>
</dbReference>
<proteinExistence type="predicted"/>